<proteinExistence type="inferred from homology"/>
<gene>
    <name evidence="8" type="ORF">ACFP3U_18800</name>
</gene>
<feature type="domain" description="TauD/TfdA-like" evidence="7">
    <location>
        <begin position="138"/>
        <end position="306"/>
    </location>
</feature>
<dbReference type="Gene3D" id="3.60.130.10">
    <property type="entry name" value="Clavaminate synthase-like"/>
    <property type="match status" value="1"/>
</dbReference>
<evidence type="ECO:0000313" key="9">
    <source>
        <dbReference type="Proteomes" id="UP001595975"/>
    </source>
</evidence>
<dbReference type="EMBL" id="JBHSOF010000023">
    <property type="protein sequence ID" value="MFC5665022.1"/>
    <property type="molecule type" value="Genomic_DNA"/>
</dbReference>
<reference evidence="9" key="1">
    <citation type="journal article" date="2019" name="Int. J. Syst. Evol. Microbiol.">
        <title>The Global Catalogue of Microorganisms (GCM) 10K type strain sequencing project: providing services to taxonomists for standard genome sequencing and annotation.</title>
        <authorList>
            <consortium name="The Broad Institute Genomics Platform"/>
            <consortium name="The Broad Institute Genome Sequencing Center for Infectious Disease"/>
            <person name="Wu L."/>
            <person name="Ma J."/>
        </authorList>
    </citation>
    <scope>NUCLEOTIDE SEQUENCE [LARGE SCALE GENOMIC DNA]</scope>
    <source>
        <strain evidence="9">CGMCC 4.1437</strain>
    </source>
</reference>
<dbReference type="InterPro" id="IPR042098">
    <property type="entry name" value="TauD-like_sf"/>
</dbReference>
<name>A0ABW0X381_9ACTN</name>
<accession>A0ABW0X381</accession>
<comment type="caution">
    <text evidence="8">The sequence shown here is derived from an EMBL/GenBank/DDBJ whole genome shotgun (WGS) entry which is preliminary data.</text>
</comment>
<protein>
    <submittedName>
        <fullName evidence="8">TauD/TfdA family dioxygenase</fullName>
    </submittedName>
</protein>
<evidence type="ECO:0000256" key="5">
    <source>
        <dbReference type="ARBA" id="ARBA00023004"/>
    </source>
</evidence>
<evidence type="ECO:0000256" key="4">
    <source>
        <dbReference type="ARBA" id="ARBA00023002"/>
    </source>
</evidence>
<sequence>MTTALPAPIQATTGLTLTDQERREVAALAESLAQVPPRLIDERAWMDAARKLACRLPVRVLEEVRDYRHDPGPDGLLILRNLPIDDARLPRTPTVPESVERAATPPAAVSALVSLALGEVVAYREEKSGALVQNVVPVPGREESQSNAGSTLLELHVENAFHAHRPDYVSLLCLRNDHTGTAGTLVSSIRRALLLVPDELAEVLRAPRFVTEPPPSFAAGAATPRHAVLEGDPEDPDIRVDFSATTALDEEGRAALEVLRDALLDVGAMLVLQPGEMAFVDNRLSVHGRTSFEPRYDGHDRWLHRTFVHLDNRRTRAHRPGNGFVLD</sequence>
<dbReference type="Proteomes" id="UP001595975">
    <property type="component" value="Unassembled WGS sequence"/>
</dbReference>
<evidence type="ECO:0000313" key="8">
    <source>
        <dbReference type="EMBL" id="MFC5665022.1"/>
    </source>
</evidence>
<dbReference type="Pfam" id="PF02668">
    <property type="entry name" value="TauD"/>
    <property type="match status" value="1"/>
</dbReference>
<keyword evidence="5" id="KW-0408">Iron</keyword>
<keyword evidence="9" id="KW-1185">Reference proteome</keyword>
<evidence type="ECO:0000256" key="2">
    <source>
        <dbReference type="ARBA" id="ARBA00008425"/>
    </source>
</evidence>
<dbReference type="SUPFAM" id="SSF51197">
    <property type="entry name" value="Clavaminate synthase-like"/>
    <property type="match status" value="1"/>
</dbReference>
<dbReference type="RefSeq" id="WP_380226716.1">
    <property type="nucleotide sequence ID" value="NZ_JBHSOF010000023.1"/>
</dbReference>
<organism evidence="8 9">
    <name type="scientific">Kitasatospora misakiensis</name>
    <dbReference type="NCBI Taxonomy" id="67330"/>
    <lineage>
        <taxon>Bacteria</taxon>
        <taxon>Bacillati</taxon>
        <taxon>Actinomycetota</taxon>
        <taxon>Actinomycetes</taxon>
        <taxon>Kitasatosporales</taxon>
        <taxon>Streptomycetaceae</taxon>
        <taxon>Kitasatospora</taxon>
    </lineage>
</organism>
<evidence type="ECO:0000259" key="7">
    <source>
        <dbReference type="Pfam" id="PF02668"/>
    </source>
</evidence>
<keyword evidence="6" id="KW-0045">Antibiotic biosynthesis</keyword>
<dbReference type="InterPro" id="IPR050411">
    <property type="entry name" value="AlphaKG_dependent_hydroxylases"/>
</dbReference>
<evidence type="ECO:0000256" key="3">
    <source>
        <dbReference type="ARBA" id="ARBA00022723"/>
    </source>
</evidence>
<dbReference type="PANTHER" id="PTHR10696">
    <property type="entry name" value="GAMMA-BUTYROBETAINE HYDROXYLASE-RELATED"/>
    <property type="match status" value="1"/>
</dbReference>
<evidence type="ECO:0000256" key="6">
    <source>
        <dbReference type="ARBA" id="ARBA00023194"/>
    </source>
</evidence>
<comment type="similarity">
    <text evidence="2">Belongs to the clavaminate synthase family.</text>
</comment>
<dbReference type="PIRSF" id="PIRSF019543">
    <property type="entry name" value="Clavaminate_syn"/>
    <property type="match status" value="1"/>
</dbReference>
<keyword evidence="4" id="KW-0560">Oxidoreductase</keyword>
<dbReference type="GO" id="GO:0051213">
    <property type="term" value="F:dioxygenase activity"/>
    <property type="evidence" value="ECO:0007669"/>
    <property type="project" value="UniProtKB-KW"/>
</dbReference>
<dbReference type="PANTHER" id="PTHR10696:SF56">
    <property type="entry name" value="TAUD_TFDA-LIKE DOMAIN-CONTAINING PROTEIN"/>
    <property type="match status" value="1"/>
</dbReference>
<keyword evidence="8" id="KW-0223">Dioxygenase</keyword>
<comment type="cofactor">
    <cofactor evidence="1">
        <name>Fe(2+)</name>
        <dbReference type="ChEBI" id="CHEBI:29033"/>
    </cofactor>
</comment>
<keyword evidence="3" id="KW-0479">Metal-binding</keyword>
<evidence type="ECO:0000256" key="1">
    <source>
        <dbReference type="ARBA" id="ARBA00001954"/>
    </source>
</evidence>
<dbReference type="InterPro" id="IPR014503">
    <property type="entry name" value="Clavaminate_syn-like"/>
</dbReference>
<dbReference type="InterPro" id="IPR003819">
    <property type="entry name" value="TauD/TfdA-like"/>
</dbReference>